<keyword evidence="2" id="KW-1185">Reference proteome</keyword>
<evidence type="ECO:0000313" key="2">
    <source>
        <dbReference type="Proteomes" id="UP000324222"/>
    </source>
</evidence>
<protein>
    <submittedName>
        <fullName evidence="1">Uncharacterized protein</fullName>
    </submittedName>
</protein>
<gene>
    <name evidence="1" type="ORF">E2C01_010807</name>
</gene>
<sequence length="82" mass="8994">MLSSVKKLLRSGVVFHEGRPGIGILRLVRSFQKAAFEASTLIRLVTGGQRGRQGVTACQQHNGSRNPLEGSFVARKQAIRTY</sequence>
<reference evidence="1 2" key="1">
    <citation type="submission" date="2019-05" db="EMBL/GenBank/DDBJ databases">
        <title>Another draft genome of Portunus trituberculatus and its Hox gene families provides insights of decapod evolution.</title>
        <authorList>
            <person name="Jeong J.-H."/>
            <person name="Song I."/>
            <person name="Kim S."/>
            <person name="Choi T."/>
            <person name="Kim D."/>
            <person name="Ryu S."/>
            <person name="Kim W."/>
        </authorList>
    </citation>
    <scope>NUCLEOTIDE SEQUENCE [LARGE SCALE GENOMIC DNA]</scope>
    <source>
        <tissue evidence="1">Muscle</tissue>
    </source>
</reference>
<dbReference type="EMBL" id="VSRR010000633">
    <property type="protein sequence ID" value="MPC17937.1"/>
    <property type="molecule type" value="Genomic_DNA"/>
</dbReference>
<dbReference type="AlphaFoldDB" id="A0A5B7D9L6"/>
<organism evidence="1 2">
    <name type="scientific">Portunus trituberculatus</name>
    <name type="common">Swimming crab</name>
    <name type="synonym">Neptunus trituberculatus</name>
    <dbReference type="NCBI Taxonomy" id="210409"/>
    <lineage>
        <taxon>Eukaryota</taxon>
        <taxon>Metazoa</taxon>
        <taxon>Ecdysozoa</taxon>
        <taxon>Arthropoda</taxon>
        <taxon>Crustacea</taxon>
        <taxon>Multicrustacea</taxon>
        <taxon>Malacostraca</taxon>
        <taxon>Eumalacostraca</taxon>
        <taxon>Eucarida</taxon>
        <taxon>Decapoda</taxon>
        <taxon>Pleocyemata</taxon>
        <taxon>Brachyura</taxon>
        <taxon>Eubrachyura</taxon>
        <taxon>Portunoidea</taxon>
        <taxon>Portunidae</taxon>
        <taxon>Portuninae</taxon>
        <taxon>Portunus</taxon>
    </lineage>
</organism>
<dbReference type="Proteomes" id="UP000324222">
    <property type="component" value="Unassembled WGS sequence"/>
</dbReference>
<evidence type="ECO:0000313" key="1">
    <source>
        <dbReference type="EMBL" id="MPC17937.1"/>
    </source>
</evidence>
<name>A0A5B7D9L6_PORTR</name>
<accession>A0A5B7D9L6</accession>
<comment type="caution">
    <text evidence="1">The sequence shown here is derived from an EMBL/GenBank/DDBJ whole genome shotgun (WGS) entry which is preliminary data.</text>
</comment>
<proteinExistence type="predicted"/>